<evidence type="ECO:0000313" key="2">
    <source>
        <dbReference type="EMBL" id="TDQ17000.1"/>
    </source>
</evidence>
<feature type="transmembrane region" description="Helical" evidence="1">
    <location>
        <begin position="222"/>
        <end position="239"/>
    </location>
</feature>
<evidence type="ECO:0000313" key="3">
    <source>
        <dbReference type="Proteomes" id="UP000294535"/>
    </source>
</evidence>
<evidence type="ECO:0000256" key="1">
    <source>
        <dbReference type="SAM" id="Phobius"/>
    </source>
</evidence>
<reference evidence="2 3" key="1">
    <citation type="submission" date="2019-03" db="EMBL/GenBank/DDBJ databases">
        <title>Genomic Encyclopedia of Type Strains, Phase III (KMG-III): the genomes of soil and plant-associated and newly described type strains.</title>
        <authorList>
            <person name="Whitman W."/>
        </authorList>
    </citation>
    <scope>NUCLEOTIDE SEQUENCE [LARGE SCALE GENOMIC DNA]</scope>
    <source>
        <strain evidence="2 3">CECT 8446</strain>
    </source>
</reference>
<protein>
    <submittedName>
        <fullName evidence="2">Uncharacterized protein</fullName>
    </submittedName>
</protein>
<keyword evidence="1" id="KW-0812">Transmembrane</keyword>
<feature type="transmembrane region" description="Helical" evidence="1">
    <location>
        <begin position="14"/>
        <end position="33"/>
    </location>
</feature>
<feature type="transmembrane region" description="Helical" evidence="1">
    <location>
        <begin position="191"/>
        <end position="210"/>
    </location>
</feature>
<dbReference type="RefSeq" id="WP_133554623.1">
    <property type="nucleotide sequence ID" value="NZ_SNYF01000006.1"/>
</dbReference>
<feature type="transmembrane region" description="Helical" evidence="1">
    <location>
        <begin position="80"/>
        <end position="100"/>
    </location>
</feature>
<feature type="transmembrane region" description="Helical" evidence="1">
    <location>
        <begin position="163"/>
        <end position="185"/>
    </location>
</feature>
<comment type="caution">
    <text evidence="2">The sequence shown here is derived from an EMBL/GenBank/DDBJ whole genome shotgun (WGS) entry which is preliminary data.</text>
</comment>
<dbReference type="Proteomes" id="UP000294535">
    <property type="component" value="Unassembled WGS sequence"/>
</dbReference>
<dbReference type="AlphaFoldDB" id="A0A4V3D249"/>
<keyword evidence="1" id="KW-1133">Transmembrane helix</keyword>
<dbReference type="OrthoDB" id="822156at2"/>
<proteinExistence type="predicted"/>
<sequence length="254" mass="29062">MIIKENVYRLYPNLGYWLMLFIPLTFSGFYFTYFSQLRLPLPSVMHMHFILMGLWMATVIAQALLIRFNKPQLHKKIGRLSYILVPLVVLSTWAMMRYSFAAQTEALTGDISLGIAGVTLEQGRVEIASFMSIAFVYLFWLVLFFGLAVWFRKNSSIHARFMIAAALTFIGPTIDRTLIFGFDLYNLGPGLPIEVVGFALINLILIFLLFKDIKGGKSLMPYSFALGIYILFQFLHLTMTHNSVWESIVRTLLS</sequence>
<name>A0A4V3D249_9BACT</name>
<gene>
    <name evidence="2" type="ORF">DFQ04_1648</name>
</gene>
<keyword evidence="3" id="KW-1185">Reference proteome</keyword>
<dbReference type="EMBL" id="SNYF01000006">
    <property type="protein sequence ID" value="TDQ17000.1"/>
    <property type="molecule type" value="Genomic_DNA"/>
</dbReference>
<feature type="transmembrane region" description="Helical" evidence="1">
    <location>
        <begin position="127"/>
        <end position="151"/>
    </location>
</feature>
<keyword evidence="1" id="KW-0472">Membrane</keyword>
<organism evidence="2 3">
    <name type="scientific">Algoriphagus boseongensis</name>
    <dbReference type="NCBI Taxonomy" id="1442587"/>
    <lineage>
        <taxon>Bacteria</taxon>
        <taxon>Pseudomonadati</taxon>
        <taxon>Bacteroidota</taxon>
        <taxon>Cytophagia</taxon>
        <taxon>Cytophagales</taxon>
        <taxon>Cyclobacteriaceae</taxon>
        <taxon>Algoriphagus</taxon>
    </lineage>
</organism>
<feature type="transmembrane region" description="Helical" evidence="1">
    <location>
        <begin position="45"/>
        <end position="68"/>
    </location>
</feature>
<accession>A0A4V3D249</accession>